<dbReference type="InterPro" id="IPR006603">
    <property type="entry name" value="PQ-loop_rpt"/>
</dbReference>
<evidence type="ECO:0000313" key="7">
    <source>
        <dbReference type="EMBL" id="KAG2218872.1"/>
    </source>
</evidence>
<dbReference type="AlphaFoldDB" id="A0A8H7VHB1"/>
<organism evidence="7 8">
    <name type="scientific">Circinella minor</name>
    <dbReference type="NCBI Taxonomy" id="1195481"/>
    <lineage>
        <taxon>Eukaryota</taxon>
        <taxon>Fungi</taxon>
        <taxon>Fungi incertae sedis</taxon>
        <taxon>Mucoromycota</taxon>
        <taxon>Mucoromycotina</taxon>
        <taxon>Mucoromycetes</taxon>
        <taxon>Mucorales</taxon>
        <taxon>Lichtheimiaceae</taxon>
        <taxon>Circinella</taxon>
    </lineage>
</organism>
<feature type="transmembrane region" description="Helical" evidence="6">
    <location>
        <begin position="226"/>
        <end position="249"/>
    </location>
</feature>
<feature type="transmembrane region" description="Helical" evidence="6">
    <location>
        <begin position="200"/>
        <end position="220"/>
    </location>
</feature>
<dbReference type="EMBL" id="JAEPRB010000206">
    <property type="protein sequence ID" value="KAG2218872.1"/>
    <property type="molecule type" value="Genomic_DNA"/>
</dbReference>
<evidence type="ECO:0000256" key="3">
    <source>
        <dbReference type="ARBA" id="ARBA00022989"/>
    </source>
</evidence>
<evidence type="ECO:0000256" key="1">
    <source>
        <dbReference type="ARBA" id="ARBA00004141"/>
    </source>
</evidence>
<protein>
    <recommendedName>
        <fullName evidence="9">PQ-loop repeat-containing protein 1</fullName>
    </recommendedName>
</protein>
<proteinExistence type="predicted"/>
<evidence type="ECO:0000256" key="5">
    <source>
        <dbReference type="SAM" id="MobiDB-lite"/>
    </source>
</evidence>
<dbReference type="Proteomes" id="UP000646827">
    <property type="component" value="Unassembled WGS sequence"/>
</dbReference>
<evidence type="ECO:0000256" key="6">
    <source>
        <dbReference type="SAM" id="Phobius"/>
    </source>
</evidence>
<evidence type="ECO:0000313" key="8">
    <source>
        <dbReference type="Proteomes" id="UP000646827"/>
    </source>
</evidence>
<comment type="subcellular location">
    <subcellularLocation>
        <location evidence="1">Membrane</location>
        <topology evidence="1">Multi-pass membrane protein</topology>
    </subcellularLocation>
</comment>
<keyword evidence="3 6" id="KW-1133">Transmembrane helix</keyword>
<keyword evidence="8" id="KW-1185">Reference proteome</keyword>
<gene>
    <name evidence="7" type="ORF">INT45_003939</name>
</gene>
<dbReference type="GO" id="GO:0045332">
    <property type="term" value="P:phospholipid translocation"/>
    <property type="evidence" value="ECO:0007669"/>
    <property type="project" value="TreeGrafter"/>
</dbReference>
<name>A0A8H7VHB1_9FUNG</name>
<evidence type="ECO:0000256" key="2">
    <source>
        <dbReference type="ARBA" id="ARBA00022692"/>
    </source>
</evidence>
<feature type="transmembrane region" description="Helical" evidence="6">
    <location>
        <begin position="36"/>
        <end position="58"/>
    </location>
</feature>
<dbReference type="GO" id="GO:0016020">
    <property type="term" value="C:membrane"/>
    <property type="evidence" value="ECO:0007669"/>
    <property type="project" value="UniProtKB-SubCell"/>
</dbReference>
<evidence type="ECO:0000256" key="4">
    <source>
        <dbReference type="ARBA" id="ARBA00023136"/>
    </source>
</evidence>
<dbReference type="GO" id="GO:0005802">
    <property type="term" value="C:trans-Golgi network"/>
    <property type="evidence" value="ECO:0007669"/>
    <property type="project" value="TreeGrafter"/>
</dbReference>
<keyword evidence="2 6" id="KW-0812">Transmembrane</keyword>
<sequence length="279" mass="31537">MPDFASVALSIAMVLGPIVGYVDQYFIIRRKQSSAGFSSVTCGVLLIANILRIFFWLGKRFDETLLVQSVAMILAQLVLLEIVVRFRHDPSPLTLYSDLRDSFSTDGTEDDDELVEDDGLSGHERSRPRRFLSSIWSWGHYLDYVNFLLGFTTFIAVLYLLLGGYSTFVETLGFLSLGIESTLPVPQCLSNFRRKSTHGFSLLVLGSWFFGDSFKLFYFIHTQSPLQFIVCGAIQLSVDCLIVAQFVLFSERVKKRLGIVSIQADDQVPVLQDDDDERR</sequence>
<reference evidence="7 8" key="1">
    <citation type="submission" date="2020-12" db="EMBL/GenBank/DDBJ databases">
        <title>Metabolic potential, ecology and presence of endohyphal bacteria is reflected in genomic diversity of Mucoromycotina.</title>
        <authorList>
            <person name="Muszewska A."/>
            <person name="Okrasinska A."/>
            <person name="Steczkiewicz K."/>
            <person name="Drgas O."/>
            <person name="Orlowska M."/>
            <person name="Perlinska-Lenart U."/>
            <person name="Aleksandrzak-Piekarczyk T."/>
            <person name="Szatraj K."/>
            <person name="Zielenkiewicz U."/>
            <person name="Pilsyk S."/>
            <person name="Malc E."/>
            <person name="Mieczkowski P."/>
            <person name="Kruszewska J.S."/>
            <person name="Biernat P."/>
            <person name="Pawlowska J."/>
        </authorList>
    </citation>
    <scope>NUCLEOTIDE SEQUENCE [LARGE SCALE GENOMIC DNA]</scope>
    <source>
        <strain evidence="7 8">CBS 142.35</strain>
    </source>
</reference>
<keyword evidence="4 6" id="KW-0472">Membrane</keyword>
<dbReference type="Pfam" id="PF04193">
    <property type="entry name" value="PQ-loop"/>
    <property type="match status" value="2"/>
</dbReference>
<feature type="transmembrane region" description="Helical" evidence="6">
    <location>
        <begin position="144"/>
        <end position="162"/>
    </location>
</feature>
<dbReference type="GO" id="GO:0005768">
    <property type="term" value="C:endosome"/>
    <property type="evidence" value="ECO:0007669"/>
    <property type="project" value="TreeGrafter"/>
</dbReference>
<dbReference type="InterPro" id="IPR052241">
    <property type="entry name" value="SLC66/Scramblase_ANY1"/>
</dbReference>
<accession>A0A8H7VHB1</accession>
<comment type="caution">
    <text evidence="7">The sequence shown here is derived from an EMBL/GenBank/DDBJ whole genome shotgun (WGS) entry which is preliminary data.</text>
</comment>
<dbReference type="SMART" id="SM00679">
    <property type="entry name" value="CTNS"/>
    <property type="match status" value="2"/>
</dbReference>
<dbReference type="OrthoDB" id="292213at2759"/>
<dbReference type="PANTHER" id="PTHR14856:SF9">
    <property type="entry name" value="PQ-LOOP REPEAT-CONTAINING PROTEIN 1"/>
    <property type="match status" value="1"/>
</dbReference>
<dbReference type="Gene3D" id="1.20.1280.290">
    <property type="match status" value="2"/>
</dbReference>
<evidence type="ECO:0008006" key="9">
    <source>
        <dbReference type="Google" id="ProtNLM"/>
    </source>
</evidence>
<dbReference type="GO" id="GO:0042147">
    <property type="term" value="P:retrograde transport, endosome to Golgi"/>
    <property type="evidence" value="ECO:0007669"/>
    <property type="project" value="TreeGrafter"/>
</dbReference>
<dbReference type="GO" id="GO:0005829">
    <property type="term" value="C:cytosol"/>
    <property type="evidence" value="ECO:0007669"/>
    <property type="project" value="GOC"/>
</dbReference>
<dbReference type="FunFam" id="1.20.1280.290:FF:000005">
    <property type="entry name" value="PQ-loop repeat-containing protein 1"/>
    <property type="match status" value="1"/>
</dbReference>
<feature type="compositionally biased region" description="Acidic residues" evidence="5">
    <location>
        <begin position="107"/>
        <end position="119"/>
    </location>
</feature>
<dbReference type="PANTHER" id="PTHR14856">
    <property type="entry name" value="PQ-LOOP REPEAT-CONTAINING PROTEIN 1-LIKE PROTEIN"/>
    <property type="match status" value="1"/>
</dbReference>
<feature type="region of interest" description="Disordered" evidence="5">
    <location>
        <begin position="105"/>
        <end position="124"/>
    </location>
</feature>